<sequence>MAASGEELYRQLLSVLESSDRPDTHTQKQVSDFISSFDATYPDCVLYYLQAALTASRLHVRQMAALCLKKVINVKWPSLSPEVKLRLKEGLIQGIQIDDSDVRKTFGSAFVSLFAVEGYENWPEAPGLLLKMVTESPNVVIRETAGCTLLMLVEDMVYKEQCDEEDQLHGVLVSERLSNFVAKDLLPRVLEMAATVPGSLVFACKMLSTLMESGIGSLALFDEYFFAFWNLLGSIANNRDPAVRSCVLKGMLKTWDCHPTAILDAAPAVLSFIMDCTDDKSDVTVQMEALKFWSHILKNRMEESIRLRLMESLRQQLPRLIPILIENTKYTEWDYMSMDESHLEEDNANIPDRPEDVPPRPEGDMGSEDDECATWGTNWTVRKGAALALDYISQVFGQDQEILVFLLDNIQRRLGDTENWEVNESAVLVLGAIARGCAYGMTPYLPKVIQYLIELTRHRKPLLRSIACWCLSRFADWIYHEQNEKEYMLPVLNAVLARVLDSNKRVQEAACSSLASFIEDSGARLIKHIGLIVEVLVKAFRLYQARNVMILYDAVGTSAQMFGEALPSSPYGVYLIQPLLHNLNTTETHSPQFLGLMECLSSIVQCWDIMYVEYAEATIKRAMNAVFEVLNDAKAYELTEGTLDAPRWDIVDCSMDVISCIVSVGQEKIVDIVSRIVIVLDVSAAKDLKLNRQQVGMTDMLTLCCQCNVPSVLQSTFALIGDLSWYCSDLITTDPIIKCLCYHLVSPIRPVCNNVCWALGVLTQSPQARQQLEPYFNDLIMTMIQLLKRESDFILLQNIAITIGRFAYAYPDLIAPKLMDFLYPWLQCLSRVRNDKEKDMALCGISNAVMKRPDLPGDAILGVTRTLLAFPPVSRQVEGCLNLMAQRLLQHPEHWRSLGEEAQNALKARLSGIQ</sequence>
<dbReference type="InterPro" id="IPR001494">
    <property type="entry name" value="Importin-beta_N"/>
</dbReference>
<name>A0AAD8PDH2_BABGI</name>
<evidence type="ECO:0000256" key="3">
    <source>
        <dbReference type="ARBA" id="ARBA00022490"/>
    </source>
</evidence>
<dbReference type="PANTHER" id="PTHR10527">
    <property type="entry name" value="IMPORTIN BETA"/>
    <property type="match status" value="1"/>
</dbReference>
<dbReference type="Pfam" id="PF13513">
    <property type="entry name" value="HEAT_EZ"/>
    <property type="match status" value="1"/>
</dbReference>
<dbReference type="SUPFAM" id="SSF48371">
    <property type="entry name" value="ARM repeat"/>
    <property type="match status" value="1"/>
</dbReference>
<evidence type="ECO:0000256" key="5">
    <source>
        <dbReference type="ARBA" id="ARBA00022927"/>
    </source>
</evidence>
<accession>A0AAD8PDH2</accession>
<evidence type="ECO:0000256" key="6">
    <source>
        <dbReference type="SAM" id="MobiDB-lite"/>
    </source>
</evidence>
<evidence type="ECO:0000313" key="9">
    <source>
        <dbReference type="Proteomes" id="UP001230268"/>
    </source>
</evidence>
<evidence type="ECO:0000256" key="2">
    <source>
        <dbReference type="ARBA" id="ARBA00022448"/>
    </source>
</evidence>
<dbReference type="GO" id="GO:0031267">
    <property type="term" value="F:small GTPase binding"/>
    <property type="evidence" value="ECO:0007669"/>
    <property type="project" value="InterPro"/>
</dbReference>
<feature type="region of interest" description="Disordered" evidence="6">
    <location>
        <begin position="343"/>
        <end position="371"/>
    </location>
</feature>
<proteinExistence type="predicted"/>
<dbReference type="EMBL" id="JAVEPI010000003">
    <property type="protein sequence ID" value="KAK1442774.1"/>
    <property type="molecule type" value="Genomic_DNA"/>
</dbReference>
<protein>
    <submittedName>
        <fullName evidence="8">Armadillo-like helical protein</fullName>
    </submittedName>
</protein>
<feature type="compositionally biased region" description="Basic and acidic residues" evidence="6">
    <location>
        <begin position="352"/>
        <end position="363"/>
    </location>
</feature>
<comment type="caution">
    <text evidence="8">The sequence shown here is derived from an EMBL/GenBank/DDBJ whole genome shotgun (WGS) entry which is preliminary data.</text>
</comment>
<keyword evidence="4" id="KW-0677">Repeat</keyword>
<dbReference type="InterPro" id="IPR016024">
    <property type="entry name" value="ARM-type_fold"/>
</dbReference>
<keyword evidence="5" id="KW-0653">Protein transport</keyword>
<reference evidence="8" key="1">
    <citation type="submission" date="2023-08" db="EMBL/GenBank/DDBJ databases">
        <title>Draft sequence of the Babesia gibsoni genome.</title>
        <authorList>
            <person name="Yamagishi J.Y."/>
            <person name="Xuan X.X."/>
        </authorList>
    </citation>
    <scope>NUCLEOTIDE SEQUENCE</scope>
    <source>
        <strain evidence="8">Azabu</strain>
    </source>
</reference>
<evidence type="ECO:0000259" key="7">
    <source>
        <dbReference type="PROSITE" id="PS50166"/>
    </source>
</evidence>
<keyword evidence="3" id="KW-0963">Cytoplasm</keyword>
<evidence type="ECO:0000256" key="1">
    <source>
        <dbReference type="ARBA" id="ARBA00004496"/>
    </source>
</evidence>
<dbReference type="PROSITE" id="PS50166">
    <property type="entry name" value="IMPORTIN_B_NT"/>
    <property type="match status" value="1"/>
</dbReference>
<keyword evidence="9" id="KW-1185">Reference proteome</keyword>
<comment type="subcellular location">
    <subcellularLocation>
        <location evidence="1">Cytoplasm</location>
    </subcellularLocation>
</comment>
<dbReference type="GO" id="GO:0006606">
    <property type="term" value="P:protein import into nucleus"/>
    <property type="evidence" value="ECO:0007669"/>
    <property type="project" value="InterPro"/>
</dbReference>
<organism evidence="8 9">
    <name type="scientific">Babesia gibsoni</name>
    <dbReference type="NCBI Taxonomy" id="33632"/>
    <lineage>
        <taxon>Eukaryota</taxon>
        <taxon>Sar</taxon>
        <taxon>Alveolata</taxon>
        <taxon>Apicomplexa</taxon>
        <taxon>Aconoidasida</taxon>
        <taxon>Piroplasmida</taxon>
        <taxon>Babesiidae</taxon>
        <taxon>Babesia</taxon>
    </lineage>
</organism>
<dbReference type="Proteomes" id="UP001230268">
    <property type="component" value="Unassembled WGS sequence"/>
</dbReference>
<keyword evidence="2" id="KW-0813">Transport</keyword>
<dbReference type="InterPro" id="IPR011989">
    <property type="entry name" value="ARM-like"/>
</dbReference>
<dbReference type="Pfam" id="PF03810">
    <property type="entry name" value="IBN_N"/>
    <property type="match status" value="1"/>
</dbReference>
<feature type="domain" description="Importin N-terminal" evidence="7">
    <location>
        <begin position="58"/>
        <end position="97"/>
    </location>
</feature>
<dbReference type="Gene3D" id="1.25.10.10">
    <property type="entry name" value="Leucine-rich Repeat Variant"/>
    <property type="match status" value="1"/>
</dbReference>
<dbReference type="GO" id="GO:0005737">
    <property type="term" value="C:cytoplasm"/>
    <property type="evidence" value="ECO:0007669"/>
    <property type="project" value="UniProtKB-SubCell"/>
</dbReference>
<dbReference type="InterPro" id="IPR040122">
    <property type="entry name" value="Importin_beta"/>
</dbReference>
<gene>
    <name evidence="8" type="ORF">BgAZ_302920</name>
</gene>
<evidence type="ECO:0000256" key="4">
    <source>
        <dbReference type="ARBA" id="ARBA00022737"/>
    </source>
</evidence>
<evidence type="ECO:0000313" key="8">
    <source>
        <dbReference type="EMBL" id="KAK1442774.1"/>
    </source>
</evidence>
<dbReference type="AlphaFoldDB" id="A0AAD8PDH2"/>